<dbReference type="EMBL" id="JBAFSM010000018">
    <property type="protein sequence ID" value="MEG3437679.1"/>
    <property type="molecule type" value="Genomic_DNA"/>
</dbReference>
<evidence type="ECO:0000313" key="2">
    <source>
        <dbReference type="Proteomes" id="UP001328733"/>
    </source>
</evidence>
<protein>
    <submittedName>
        <fullName evidence="1">Uncharacterized protein</fullName>
    </submittedName>
</protein>
<dbReference type="AlphaFoldDB" id="A0AAW9QXB0"/>
<dbReference type="Proteomes" id="UP001328733">
    <property type="component" value="Unassembled WGS sequence"/>
</dbReference>
<sequence length="89" mass="10602">MAKRTLQEMLEKIEANGLTVEVREDPVTVQRISHGKPRQRTIRVKSYQIKESPDRVLYTALSESDLKWWYMKNLATRLEKTANFQTYMR</sequence>
<reference evidence="1 2" key="1">
    <citation type="submission" date="2024-01" db="EMBL/GenBank/DDBJ databases">
        <title>Genomic insights into the taxonomy and metabolism of the cyanobacterium Pannus brasiliensis CCIBt3594.</title>
        <authorList>
            <person name="Machado M."/>
            <person name="Botero N.B."/>
            <person name="Andreote A.P.D."/>
            <person name="Feitosa A.M.T."/>
            <person name="Popin R."/>
            <person name="Sivonen K."/>
            <person name="Fiore M.F."/>
        </authorList>
    </citation>
    <scope>NUCLEOTIDE SEQUENCE [LARGE SCALE GENOMIC DNA]</scope>
    <source>
        <strain evidence="1 2">CCIBt3594</strain>
    </source>
</reference>
<organism evidence="1 2">
    <name type="scientific">Pannus brasiliensis CCIBt3594</name>
    <dbReference type="NCBI Taxonomy" id="1427578"/>
    <lineage>
        <taxon>Bacteria</taxon>
        <taxon>Bacillati</taxon>
        <taxon>Cyanobacteriota</taxon>
        <taxon>Cyanophyceae</taxon>
        <taxon>Oscillatoriophycideae</taxon>
        <taxon>Chroococcales</taxon>
        <taxon>Microcystaceae</taxon>
        <taxon>Pannus</taxon>
    </lineage>
</organism>
<evidence type="ECO:0000313" key="1">
    <source>
        <dbReference type="EMBL" id="MEG3437679.1"/>
    </source>
</evidence>
<name>A0AAW9QXB0_9CHRO</name>
<comment type="caution">
    <text evidence="1">The sequence shown here is derived from an EMBL/GenBank/DDBJ whole genome shotgun (WGS) entry which is preliminary data.</text>
</comment>
<dbReference type="RefSeq" id="WP_332865159.1">
    <property type="nucleotide sequence ID" value="NZ_JBAFSM010000018.1"/>
</dbReference>
<keyword evidence="2" id="KW-1185">Reference proteome</keyword>
<gene>
    <name evidence="1" type="ORF">V0288_11165</name>
</gene>
<accession>A0AAW9QXB0</accession>
<proteinExistence type="predicted"/>